<dbReference type="EMBL" id="MFKW01000016">
    <property type="protein sequence ID" value="OGG51771.1"/>
    <property type="molecule type" value="Genomic_DNA"/>
</dbReference>
<keyword evidence="1" id="KW-0812">Transmembrane</keyword>
<accession>A0A1F6CRY4</accession>
<feature type="transmembrane region" description="Helical" evidence="1">
    <location>
        <begin position="54"/>
        <end position="76"/>
    </location>
</feature>
<comment type="caution">
    <text evidence="2">The sequence shown here is derived from an EMBL/GenBank/DDBJ whole genome shotgun (WGS) entry which is preliminary data.</text>
</comment>
<reference evidence="2 3" key="1">
    <citation type="journal article" date="2016" name="Nat. Commun.">
        <title>Thousands of microbial genomes shed light on interconnected biogeochemical processes in an aquifer system.</title>
        <authorList>
            <person name="Anantharaman K."/>
            <person name="Brown C.T."/>
            <person name="Hug L.A."/>
            <person name="Sharon I."/>
            <person name="Castelle C.J."/>
            <person name="Probst A.J."/>
            <person name="Thomas B.C."/>
            <person name="Singh A."/>
            <person name="Wilkins M.J."/>
            <person name="Karaoz U."/>
            <person name="Brodie E.L."/>
            <person name="Williams K.H."/>
            <person name="Hubbard S.S."/>
            <person name="Banfield J.F."/>
        </authorList>
    </citation>
    <scope>NUCLEOTIDE SEQUENCE [LARGE SCALE GENOMIC DNA]</scope>
</reference>
<evidence type="ECO:0000313" key="2">
    <source>
        <dbReference type="EMBL" id="OGG51771.1"/>
    </source>
</evidence>
<proteinExistence type="predicted"/>
<evidence type="ECO:0008006" key="4">
    <source>
        <dbReference type="Google" id="ProtNLM"/>
    </source>
</evidence>
<sequence>MEAIYVQDSGKEVRPLYRGTQVVWYIFYVIETLLIFRFLLRLIGANPDAAFTQFIYALSLPFAGPFLYVVPAMQVAGSVFEWTTLLAMLVYWVLAWGIVRLFVMGKPVSRAEADVKLQKQDAS</sequence>
<evidence type="ECO:0000313" key="3">
    <source>
        <dbReference type="Proteomes" id="UP000176445"/>
    </source>
</evidence>
<organism evidence="2 3">
    <name type="scientific">Candidatus Kaiserbacteria bacterium RIFCSPHIGHO2_01_FULL_54_36b</name>
    <dbReference type="NCBI Taxonomy" id="1798483"/>
    <lineage>
        <taxon>Bacteria</taxon>
        <taxon>Candidatus Kaiseribacteriota</taxon>
    </lineage>
</organism>
<keyword evidence="1" id="KW-1133">Transmembrane helix</keyword>
<keyword evidence="1" id="KW-0472">Membrane</keyword>
<dbReference type="Proteomes" id="UP000176445">
    <property type="component" value="Unassembled WGS sequence"/>
</dbReference>
<dbReference type="AlphaFoldDB" id="A0A1F6CRY4"/>
<evidence type="ECO:0000256" key="1">
    <source>
        <dbReference type="SAM" id="Phobius"/>
    </source>
</evidence>
<feature type="transmembrane region" description="Helical" evidence="1">
    <location>
        <begin position="82"/>
        <end position="103"/>
    </location>
</feature>
<name>A0A1F6CRY4_9BACT</name>
<protein>
    <recommendedName>
        <fullName evidence="4">YggT family protein</fullName>
    </recommendedName>
</protein>
<gene>
    <name evidence="2" type="ORF">A2704_01990</name>
</gene>
<feature type="transmembrane region" description="Helical" evidence="1">
    <location>
        <begin position="22"/>
        <end position="42"/>
    </location>
</feature>